<dbReference type="AlphaFoldDB" id="F4RNV4"/>
<feature type="domain" description="Helicase C-terminal" evidence="11">
    <location>
        <begin position="224"/>
        <end position="384"/>
    </location>
</feature>
<feature type="domain" description="Helicase ATP-binding" evidence="10">
    <location>
        <begin position="14"/>
        <end position="189"/>
    </location>
</feature>
<feature type="compositionally biased region" description="Basic and acidic residues" evidence="9">
    <location>
        <begin position="452"/>
        <end position="466"/>
    </location>
</feature>
<dbReference type="GO" id="GO:0005829">
    <property type="term" value="C:cytosol"/>
    <property type="evidence" value="ECO:0007669"/>
    <property type="project" value="TreeGrafter"/>
</dbReference>
<evidence type="ECO:0000256" key="8">
    <source>
        <dbReference type="RuleBase" id="RU000492"/>
    </source>
</evidence>
<dbReference type="Proteomes" id="UP000001072">
    <property type="component" value="Unassembled WGS sequence"/>
</dbReference>
<evidence type="ECO:0000259" key="10">
    <source>
        <dbReference type="PROSITE" id="PS51192"/>
    </source>
</evidence>
<evidence type="ECO:0000259" key="11">
    <source>
        <dbReference type="PROSITE" id="PS51194"/>
    </source>
</evidence>
<dbReference type="STRING" id="747676.F4RNV4"/>
<organism evidence="13">
    <name type="scientific">Melampsora larici-populina (strain 98AG31 / pathotype 3-4-7)</name>
    <name type="common">Poplar leaf rust fungus</name>
    <dbReference type="NCBI Taxonomy" id="747676"/>
    <lineage>
        <taxon>Eukaryota</taxon>
        <taxon>Fungi</taxon>
        <taxon>Dikarya</taxon>
        <taxon>Basidiomycota</taxon>
        <taxon>Pucciniomycotina</taxon>
        <taxon>Pucciniomycetes</taxon>
        <taxon>Pucciniales</taxon>
        <taxon>Melampsoraceae</taxon>
        <taxon>Melampsora</taxon>
    </lineage>
</organism>
<keyword evidence="2 8" id="KW-0547">Nucleotide-binding</keyword>
<gene>
    <name evidence="12" type="ORF">MELLADRAFT_43753</name>
</gene>
<dbReference type="InterPro" id="IPR050079">
    <property type="entry name" value="DEAD_box_RNA_helicase"/>
</dbReference>
<name>F4RNV4_MELLP</name>
<dbReference type="CDD" id="cd18787">
    <property type="entry name" value="SF2_C_DEAD"/>
    <property type="match status" value="1"/>
</dbReference>
<dbReference type="SMART" id="SM00490">
    <property type="entry name" value="HELICc"/>
    <property type="match status" value="1"/>
</dbReference>
<dbReference type="VEuPathDB" id="FungiDB:MELLADRAFT_43753"/>
<dbReference type="SMART" id="SM00487">
    <property type="entry name" value="DEXDc"/>
    <property type="match status" value="1"/>
</dbReference>
<dbReference type="GeneID" id="18928137"/>
<dbReference type="PROSITE" id="PS51194">
    <property type="entry name" value="HELICASE_CTER"/>
    <property type="match status" value="1"/>
</dbReference>
<dbReference type="InterPro" id="IPR014001">
    <property type="entry name" value="Helicase_ATP-bd"/>
</dbReference>
<evidence type="ECO:0000256" key="7">
    <source>
        <dbReference type="ARBA" id="ARBA00047984"/>
    </source>
</evidence>
<dbReference type="GO" id="GO:0003723">
    <property type="term" value="F:RNA binding"/>
    <property type="evidence" value="ECO:0007669"/>
    <property type="project" value="UniProtKB-KW"/>
</dbReference>
<dbReference type="EMBL" id="GL883111">
    <property type="protein sequence ID" value="EGG05811.1"/>
    <property type="molecule type" value="Genomic_DNA"/>
</dbReference>
<dbReference type="GO" id="GO:0005524">
    <property type="term" value="F:ATP binding"/>
    <property type="evidence" value="ECO:0007669"/>
    <property type="project" value="UniProtKB-KW"/>
</dbReference>
<evidence type="ECO:0000313" key="13">
    <source>
        <dbReference type="Proteomes" id="UP000001072"/>
    </source>
</evidence>
<dbReference type="Gene3D" id="3.40.50.300">
    <property type="entry name" value="P-loop containing nucleotide triphosphate hydrolases"/>
    <property type="match status" value="2"/>
</dbReference>
<dbReference type="GO" id="GO:0003724">
    <property type="term" value="F:RNA helicase activity"/>
    <property type="evidence" value="ECO:0007669"/>
    <property type="project" value="UniProtKB-EC"/>
</dbReference>
<evidence type="ECO:0000313" key="12">
    <source>
        <dbReference type="EMBL" id="EGG05811.1"/>
    </source>
</evidence>
<evidence type="ECO:0000256" key="4">
    <source>
        <dbReference type="ARBA" id="ARBA00022806"/>
    </source>
</evidence>
<keyword evidence="6" id="KW-0694">RNA-binding</keyword>
<dbReference type="InParanoid" id="F4RNV4"/>
<feature type="region of interest" description="Disordered" evidence="9">
    <location>
        <begin position="424"/>
        <end position="573"/>
    </location>
</feature>
<dbReference type="PROSITE" id="PS00039">
    <property type="entry name" value="DEAD_ATP_HELICASE"/>
    <property type="match status" value="1"/>
</dbReference>
<feature type="compositionally biased region" description="Basic residues" evidence="9">
    <location>
        <begin position="517"/>
        <end position="530"/>
    </location>
</feature>
<keyword evidence="5 8" id="KW-0067">ATP-binding</keyword>
<dbReference type="PROSITE" id="PS51192">
    <property type="entry name" value="HELICASE_ATP_BIND_1"/>
    <property type="match status" value="1"/>
</dbReference>
<evidence type="ECO:0000256" key="1">
    <source>
        <dbReference type="ARBA" id="ARBA00012552"/>
    </source>
</evidence>
<dbReference type="InterPro" id="IPR000629">
    <property type="entry name" value="RNA-helicase_DEAD-box_CS"/>
</dbReference>
<dbReference type="GO" id="GO:0000027">
    <property type="term" value="P:ribosomal large subunit assembly"/>
    <property type="evidence" value="ECO:0007669"/>
    <property type="project" value="EnsemblFungi"/>
</dbReference>
<evidence type="ECO:0000256" key="9">
    <source>
        <dbReference type="SAM" id="MobiDB-lite"/>
    </source>
</evidence>
<evidence type="ECO:0000256" key="3">
    <source>
        <dbReference type="ARBA" id="ARBA00022801"/>
    </source>
</evidence>
<accession>F4RNV4</accession>
<proteinExistence type="inferred from homology"/>
<dbReference type="OrthoDB" id="10259843at2759"/>
<dbReference type="GO" id="GO:0016787">
    <property type="term" value="F:hydrolase activity"/>
    <property type="evidence" value="ECO:0007669"/>
    <property type="project" value="UniProtKB-KW"/>
</dbReference>
<dbReference type="EC" id="3.6.4.13" evidence="1"/>
<dbReference type="CDD" id="cd17947">
    <property type="entry name" value="DEADc_DDX27"/>
    <property type="match status" value="1"/>
</dbReference>
<dbReference type="eggNOG" id="KOG0338">
    <property type="taxonomic scope" value="Eukaryota"/>
</dbReference>
<dbReference type="FunCoup" id="F4RNV4">
    <property type="interactions" value="427"/>
</dbReference>
<dbReference type="HOGENOM" id="CLU_003041_3_3_1"/>
<keyword evidence="3 8" id="KW-0378">Hydrolase</keyword>
<sequence length="573" mass="64050">MSVTTPTPIQRQTIPLALLGKDLVCSSMTGSGKTLGYLVPIFERLMWRDKKGGGKTRVMILTPTRELAVQVYQVGKSLARYTDLTFSLCVGGMNLRTQEAELRERPEIVVGTPGRVIDHVRNTRGFSLDTLEILVIDEADRILEEGFRDELEEIISNCPRSRQTMLFSATVSESVADLARLSLEKPIRIKIDPPKSTATGLTQEFLRVRDDQLLKKGAGVADIQREAILVTLCKASSFSKGRTIIFFRSKVGAHRMKVTFSLFGLKAAELHGNLTQEQRMSSLQDFKDGKVSYLLATDLASRGLDIKGVERVINYETPNQYDVYLHRIGRTARAGKKGSALTLVGESDRKLVKEARRNCQGTIKQRKIDPKIVQDVSKELARLQSSIATILEDEQEEKVLKKTEMELKKGQNLIEHDDEIKSRPARTWFQSESDKKKSKDVGTSAHTANFTKTKDSKGTKRDKFDGLSRAQKRRKMANEEDAQERLQPVINSSIRAAKKAQRPVKIGMEQESYKTLNAKKKSKSKPKKGKSSFSNDLGEKKSVKSSSKPSPRLNKKITGSSGKPQKGGKRGKR</sequence>
<reference evidence="13" key="1">
    <citation type="journal article" date="2011" name="Proc. Natl. Acad. Sci. U.S.A.">
        <title>Obligate biotrophy features unraveled by the genomic analysis of rust fungi.</title>
        <authorList>
            <person name="Duplessis S."/>
            <person name="Cuomo C.A."/>
            <person name="Lin Y.-C."/>
            <person name="Aerts A."/>
            <person name="Tisserant E."/>
            <person name="Veneault-Fourrey C."/>
            <person name="Joly D.L."/>
            <person name="Hacquard S."/>
            <person name="Amselem J."/>
            <person name="Cantarel B.L."/>
            <person name="Chiu R."/>
            <person name="Coutinho P.M."/>
            <person name="Feau N."/>
            <person name="Field M."/>
            <person name="Frey P."/>
            <person name="Gelhaye E."/>
            <person name="Goldberg J."/>
            <person name="Grabherr M.G."/>
            <person name="Kodira C.D."/>
            <person name="Kohler A."/>
            <person name="Kuees U."/>
            <person name="Lindquist E.A."/>
            <person name="Lucas S.M."/>
            <person name="Mago R."/>
            <person name="Mauceli E."/>
            <person name="Morin E."/>
            <person name="Murat C."/>
            <person name="Pangilinan J.L."/>
            <person name="Park R."/>
            <person name="Pearson M."/>
            <person name="Quesneville H."/>
            <person name="Rouhier N."/>
            <person name="Sakthikumar S."/>
            <person name="Salamov A.A."/>
            <person name="Schmutz J."/>
            <person name="Selles B."/>
            <person name="Shapiro H."/>
            <person name="Tanguay P."/>
            <person name="Tuskan G.A."/>
            <person name="Henrissat B."/>
            <person name="Van de Peer Y."/>
            <person name="Rouze P."/>
            <person name="Ellis J.G."/>
            <person name="Dodds P.N."/>
            <person name="Schein J.E."/>
            <person name="Zhong S."/>
            <person name="Hamelin R.C."/>
            <person name="Grigoriev I.V."/>
            <person name="Szabo L.J."/>
            <person name="Martin F."/>
        </authorList>
    </citation>
    <scope>NUCLEOTIDE SEQUENCE [LARGE SCALE GENOMIC DNA]</scope>
    <source>
        <strain evidence="13">98AG31 / pathotype 3-4-7</strain>
    </source>
</reference>
<dbReference type="InterPro" id="IPR011545">
    <property type="entry name" value="DEAD/DEAH_box_helicase_dom"/>
</dbReference>
<dbReference type="InterPro" id="IPR001650">
    <property type="entry name" value="Helicase_C-like"/>
</dbReference>
<evidence type="ECO:0000256" key="2">
    <source>
        <dbReference type="ARBA" id="ARBA00022741"/>
    </source>
</evidence>
<dbReference type="InterPro" id="IPR027417">
    <property type="entry name" value="P-loop_NTPase"/>
</dbReference>
<dbReference type="GO" id="GO:0006364">
    <property type="term" value="P:rRNA processing"/>
    <property type="evidence" value="ECO:0007669"/>
    <property type="project" value="EnsemblFungi"/>
</dbReference>
<dbReference type="RefSeq" id="XP_007410867.1">
    <property type="nucleotide sequence ID" value="XM_007410805.1"/>
</dbReference>
<dbReference type="Pfam" id="PF00270">
    <property type="entry name" value="DEAD"/>
    <property type="match status" value="1"/>
</dbReference>
<dbReference type="PANTHER" id="PTHR47959:SF1">
    <property type="entry name" value="ATP-DEPENDENT RNA HELICASE DBPA"/>
    <property type="match status" value="1"/>
</dbReference>
<comment type="catalytic activity">
    <reaction evidence="7">
        <text>ATP + H2O = ADP + phosphate + H(+)</text>
        <dbReference type="Rhea" id="RHEA:13065"/>
        <dbReference type="ChEBI" id="CHEBI:15377"/>
        <dbReference type="ChEBI" id="CHEBI:15378"/>
        <dbReference type="ChEBI" id="CHEBI:30616"/>
        <dbReference type="ChEBI" id="CHEBI:43474"/>
        <dbReference type="ChEBI" id="CHEBI:456216"/>
        <dbReference type="EC" id="3.6.4.13"/>
    </reaction>
</comment>
<dbReference type="PANTHER" id="PTHR47959">
    <property type="entry name" value="ATP-DEPENDENT RNA HELICASE RHLE-RELATED"/>
    <property type="match status" value="1"/>
</dbReference>
<evidence type="ECO:0000256" key="5">
    <source>
        <dbReference type="ARBA" id="ARBA00022840"/>
    </source>
</evidence>
<evidence type="ECO:0000256" key="6">
    <source>
        <dbReference type="ARBA" id="ARBA00022884"/>
    </source>
</evidence>
<keyword evidence="13" id="KW-1185">Reference proteome</keyword>
<dbReference type="GO" id="GO:0030687">
    <property type="term" value="C:preribosome, large subunit precursor"/>
    <property type="evidence" value="ECO:0007669"/>
    <property type="project" value="EnsemblFungi"/>
</dbReference>
<dbReference type="KEGG" id="mlr:MELLADRAFT_43753"/>
<dbReference type="SUPFAM" id="SSF52540">
    <property type="entry name" value="P-loop containing nucleoside triphosphate hydrolases"/>
    <property type="match status" value="1"/>
</dbReference>
<comment type="similarity">
    <text evidence="8">Belongs to the DEAD box helicase family.</text>
</comment>
<keyword evidence="4 8" id="KW-0347">Helicase</keyword>
<protein>
    <recommendedName>
        <fullName evidence="1">RNA helicase</fullName>
        <ecNumber evidence="1">3.6.4.13</ecNumber>
    </recommendedName>
</protein>
<dbReference type="Pfam" id="PF00271">
    <property type="entry name" value="Helicase_C"/>
    <property type="match status" value="1"/>
</dbReference>